<dbReference type="Gene3D" id="6.10.140.1340">
    <property type="match status" value="1"/>
</dbReference>
<protein>
    <submittedName>
        <fullName evidence="3">Sulfurtransferase</fullName>
    </submittedName>
</protein>
<sequence>MTTDAPSGGTAGPAPGHTVDPRTLQTWMEASERLTIIDVRSPAEFGTVHVHGSYNVPLPLLGEHAAQVAERVGHRTVLVCQSGVRATDAQRRLAAVGMGDLHVLDGGLPAFERAGGEVVRGRARWALERQVRLVAGTLVTAGVLGSLWKRPVVALAGAIGAGLTVSALTDTCAMARLLSALPYNRSGESVDPARVLETLARDGRRGER</sequence>
<dbReference type="CDD" id="cd00158">
    <property type="entry name" value="RHOD"/>
    <property type="match status" value="1"/>
</dbReference>
<name>A0A9W6L1V8_9PSEU</name>
<dbReference type="PANTHER" id="PTHR43031">
    <property type="entry name" value="FAD-DEPENDENT OXIDOREDUCTASE"/>
    <property type="match status" value="1"/>
</dbReference>
<dbReference type="SMART" id="SM00450">
    <property type="entry name" value="RHOD"/>
    <property type="match status" value="1"/>
</dbReference>
<dbReference type="Proteomes" id="UP001143463">
    <property type="component" value="Unassembled WGS sequence"/>
</dbReference>
<reference evidence="3" key="2">
    <citation type="submission" date="2023-01" db="EMBL/GenBank/DDBJ databases">
        <authorList>
            <person name="Sun Q."/>
            <person name="Evtushenko L."/>
        </authorList>
    </citation>
    <scope>NUCLEOTIDE SEQUENCE</scope>
    <source>
        <strain evidence="3">VKM Ac-1069</strain>
    </source>
</reference>
<reference evidence="3" key="1">
    <citation type="journal article" date="2014" name="Int. J. Syst. Evol. Microbiol.">
        <title>Complete genome sequence of Corynebacterium casei LMG S-19264T (=DSM 44701T), isolated from a smear-ripened cheese.</title>
        <authorList>
            <consortium name="US DOE Joint Genome Institute (JGI-PGF)"/>
            <person name="Walter F."/>
            <person name="Albersmeier A."/>
            <person name="Kalinowski J."/>
            <person name="Ruckert C."/>
        </authorList>
    </citation>
    <scope>NUCLEOTIDE SEQUENCE</scope>
    <source>
        <strain evidence="3">VKM Ac-1069</strain>
    </source>
</reference>
<dbReference type="InterPro" id="IPR021309">
    <property type="entry name" value="YgaP-like_TM"/>
</dbReference>
<dbReference type="EMBL" id="BSFQ01000002">
    <property type="protein sequence ID" value="GLL09519.1"/>
    <property type="molecule type" value="Genomic_DNA"/>
</dbReference>
<keyword evidence="4" id="KW-1185">Reference proteome</keyword>
<feature type="domain" description="Rhodanese" evidence="2">
    <location>
        <begin position="30"/>
        <end position="120"/>
    </location>
</feature>
<gene>
    <name evidence="3" type="ORF">GCM10017577_06590</name>
</gene>
<feature type="region of interest" description="Disordered" evidence="1">
    <location>
        <begin position="1"/>
        <end position="20"/>
    </location>
</feature>
<dbReference type="Pfam" id="PF11127">
    <property type="entry name" value="YgaP-like_TM"/>
    <property type="match status" value="1"/>
</dbReference>
<dbReference type="InterPro" id="IPR036873">
    <property type="entry name" value="Rhodanese-like_dom_sf"/>
</dbReference>
<evidence type="ECO:0000313" key="3">
    <source>
        <dbReference type="EMBL" id="GLL09519.1"/>
    </source>
</evidence>
<feature type="compositionally biased region" description="Low complexity" evidence="1">
    <location>
        <begin position="1"/>
        <end position="16"/>
    </location>
</feature>
<dbReference type="AlphaFoldDB" id="A0A9W6L1V8"/>
<dbReference type="Gene3D" id="3.40.250.10">
    <property type="entry name" value="Rhodanese-like domain"/>
    <property type="match status" value="1"/>
</dbReference>
<dbReference type="InterPro" id="IPR050229">
    <property type="entry name" value="GlpE_sulfurtransferase"/>
</dbReference>
<evidence type="ECO:0000313" key="4">
    <source>
        <dbReference type="Proteomes" id="UP001143463"/>
    </source>
</evidence>
<organism evidence="3 4">
    <name type="scientific">Pseudonocardia halophobica</name>
    <dbReference type="NCBI Taxonomy" id="29401"/>
    <lineage>
        <taxon>Bacteria</taxon>
        <taxon>Bacillati</taxon>
        <taxon>Actinomycetota</taxon>
        <taxon>Actinomycetes</taxon>
        <taxon>Pseudonocardiales</taxon>
        <taxon>Pseudonocardiaceae</taxon>
        <taxon>Pseudonocardia</taxon>
    </lineage>
</organism>
<dbReference type="PANTHER" id="PTHR43031:SF1">
    <property type="entry name" value="PYRIDINE NUCLEOTIDE-DISULPHIDE OXIDOREDUCTASE"/>
    <property type="match status" value="1"/>
</dbReference>
<dbReference type="Pfam" id="PF00581">
    <property type="entry name" value="Rhodanese"/>
    <property type="match status" value="1"/>
</dbReference>
<dbReference type="RefSeq" id="WP_051736641.1">
    <property type="nucleotide sequence ID" value="NZ_BAAAUZ010000013.1"/>
</dbReference>
<dbReference type="InterPro" id="IPR001763">
    <property type="entry name" value="Rhodanese-like_dom"/>
</dbReference>
<evidence type="ECO:0000256" key="1">
    <source>
        <dbReference type="SAM" id="MobiDB-lite"/>
    </source>
</evidence>
<dbReference type="SUPFAM" id="SSF52821">
    <property type="entry name" value="Rhodanese/Cell cycle control phosphatase"/>
    <property type="match status" value="1"/>
</dbReference>
<dbReference type="PROSITE" id="PS50206">
    <property type="entry name" value="RHODANESE_3"/>
    <property type="match status" value="1"/>
</dbReference>
<evidence type="ECO:0000259" key="2">
    <source>
        <dbReference type="PROSITE" id="PS50206"/>
    </source>
</evidence>
<proteinExistence type="predicted"/>
<accession>A0A9W6L1V8</accession>
<comment type="caution">
    <text evidence="3">The sequence shown here is derived from an EMBL/GenBank/DDBJ whole genome shotgun (WGS) entry which is preliminary data.</text>
</comment>